<comment type="similarity">
    <text evidence="2 6">Belongs to the cation transport ATPase (P-type) (TC 3.A.3) family. Type IB subfamily.</text>
</comment>
<evidence type="ECO:0000256" key="6">
    <source>
        <dbReference type="RuleBase" id="RU362081"/>
    </source>
</evidence>
<evidence type="ECO:0000256" key="3">
    <source>
        <dbReference type="ARBA" id="ARBA00022692"/>
    </source>
</evidence>
<keyword evidence="6" id="KW-0479">Metal-binding</keyword>
<keyword evidence="4 6" id="KW-1133">Transmembrane helix</keyword>
<evidence type="ECO:0000256" key="4">
    <source>
        <dbReference type="ARBA" id="ARBA00022989"/>
    </source>
</evidence>
<dbReference type="SUPFAM" id="SSF81653">
    <property type="entry name" value="Calcium ATPase, transduction domain A"/>
    <property type="match status" value="1"/>
</dbReference>
<dbReference type="GO" id="GO:0016887">
    <property type="term" value="F:ATP hydrolysis activity"/>
    <property type="evidence" value="ECO:0007669"/>
    <property type="project" value="InterPro"/>
</dbReference>
<protein>
    <submittedName>
        <fullName evidence="8">Cadmium-translocating P-type ATPase</fullName>
    </submittedName>
</protein>
<dbReference type="Gene3D" id="3.40.1110.10">
    <property type="entry name" value="Calcium-transporting ATPase, cytoplasmic domain N"/>
    <property type="match status" value="1"/>
</dbReference>
<dbReference type="PROSITE" id="PS00154">
    <property type="entry name" value="ATPASE_E1_E2"/>
    <property type="match status" value="1"/>
</dbReference>
<dbReference type="Gene3D" id="2.70.150.10">
    <property type="entry name" value="Calcium-transporting ATPase, cytoplasmic transduction domain A"/>
    <property type="match status" value="1"/>
</dbReference>
<dbReference type="InterPro" id="IPR023298">
    <property type="entry name" value="ATPase_P-typ_TM_dom_sf"/>
</dbReference>
<reference evidence="8 9" key="1">
    <citation type="journal article" date="2016" name="Nat. Commun.">
        <title>Thousands of microbial genomes shed light on interconnected biogeochemical processes in an aquifer system.</title>
        <authorList>
            <person name="Anantharaman K."/>
            <person name="Brown C.T."/>
            <person name="Hug L.A."/>
            <person name="Sharon I."/>
            <person name="Castelle C.J."/>
            <person name="Probst A.J."/>
            <person name="Thomas B.C."/>
            <person name="Singh A."/>
            <person name="Wilkins M.J."/>
            <person name="Karaoz U."/>
            <person name="Brodie E.L."/>
            <person name="Williams K.H."/>
            <person name="Hubbard S.S."/>
            <person name="Banfield J.F."/>
        </authorList>
    </citation>
    <scope>NUCLEOTIDE SEQUENCE [LARGE SCALE GENOMIC DNA]</scope>
</reference>
<dbReference type="InterPro" id="IPR001757">
    <property type="entry name" value="P_typ_ATPase"/>
</dbReference>
<feature type="transmembrane region" description="Helical" evidence="6">
    <location>
        <begin position="12"/>
        <end position="39"/>
    </location>
</feature>
<evidence type="ECO:0000256" key="1">
    <source>
        <dbReference type="ARBA" id="ARBA00004370"/>
    </source>
</evidence>
<dbReference type="EMBL" id="MFLP01000010">
    <property type="protein sequence ID" value="OGG71195.1"/>
    <property type="molecule type" value="Genomic_DNA"/>
</dbReference>
<gene>
    <name evidence="8" type="ORF">A3F27_02800</name>
</gene>
<dbReference type="Gene3D" id="3.40.50.1000">
    <property type="entry name" value="HAD superfamily/HAD-like"/>
    <property type="match status" value="1"/>
</dbReference>
<comment type="subcellular location">
    <subcellularLocation>
        <location evidence="6">Cell membrane</location>
    </subcellularLocation>
    <subcellularLocation>
        <location evidence="1">Membrane</location>
    </subcellularLocation>
</comment>
<dbReference type="PANTHER" id="PTHR48085:SF5">
    <property type="entry name" value="CADMIUM_ZINC-TRANSPORTING ATPASE HMA4-RELATED"/>
    <property type="match status" value="1"/>
</dbReference>
<feature type="transmembrane region" description="Helical" evidence="6">
    <location>
        <begin position="225"/>
        <end position="244"/>
    </location>
</feature>
<dbReference type="AlphaFoldDB" id="A0A1F6EBZ1"/>
<keyword evidence="3 6" id="KW-0812">Transmembrane</keyword>
<feature type="transmembrane region" description="Helical" evidence="6">
    <location>
        <begin position="59"/>
        <end position="84"/>
    </location>
</feature>
<dbReference type="SUPFAM" id="SSF56784">
    <property type="entry name" value="HAD-like"/>
    <property type="match status" value="1"/>
</dbReference>
<dbReference type="NCBIfam" id="TIGR01494">
    <property type="entry name" value="ATPase_P-type"/>
    <property type="match status" value="1"/>
</dbReference>
<dbReference type="GO" id="GO:0015086">
    <property type="term" value="F:cadmium ion transmembrane transporter activity"/>
    <property type="evidence" value="ECO:0007669"/>
    <property type="project" value="TreeGrafter"/>
</dbReference>
<dbReference type="Pfam" id="PF00702">
    <property type="entry name" value="Hydrolase"/>
    <property type="match status" value="1"/>
</dbReference>
<dbReference type="Pfam" id="PF00122">
    <property type="entry name" value="E1-E2_ATPase"/>
    <property type="match status" value="1"/>
</dbReference>
<dbReference type="GO" id="GO:0046872">
    <property type="term" value="F:metal ion binding"/>
    <property type="evidence" value="ECO:0007669"/>
    <property type="project" value="UniProtKB-KW"/>
</dbReference>
<dbReference type="PRINTS" id="PR00119">
    <property type="entry name" value="CATATPASE"/>
</dbReference>
<sequence length="586" mass="62130">MKNIFRKEFRPPLAVLALLAVGAAFPAFPFWVIAIVLGIAKITWDSIEKIREKSYSLDYIALLAMVVSLFAHQYLAGAVVALMITGGEALDEYASARAEGALRGLAERIPKFCTVRSADGSIAEKPIQNVASGETIIIKPNELIPLDGTILSSEALLNEANLTGEAAPVSFSKGEFAKSGGINVGEILELVVEGGFETSTYMRIVHLVDEAKKHQAHIVRLAEQVNFPFTAITLALAAGAYLLSHELSRSLAVLVIATPCPLIIAAPVAFIGGLSRAARRNIIVKRPATLEELSRASVVFFDKTGTLTLGEISLTKIEVLAETRTATELLAVASAIEFHSIHPLARAIQTAGSLRKAPILEATNVVETIGHGIAGDVKGSRYTISKAEGTHDGIALSLLEGEQEVAQFHFEDEVKENVAELFRALAKRGISIRLLTGDKRANAERLFGKFGITILAECTPESKYAAIDSAKNGGATVVMVGDGLNDAPALAHANVGIVFSGTENSAAIEAANAVILGRDVMLIEYLFDTASRSMRIAGQSIWGGVALSSVGMLFAAFGFIPPVAGALTQEVIDVAVILNSLRTAVR</sequence>
<dbReference type="InterPro" id="IPR018303">
    <property type="entry name" value="ATPase_P-typ_P_site"/>
</dbReference>
<evidence type="ECO:0000256" key="2">
    <source>
        <dbReference type="ARBA" id="ARBA00006024"/>
    </source>
</evidence>
<feature type="transmembrane region" description="Helical" evidence="6">
    <location>
        <begin position="541"/>
        <end position="560"/>
    </location>
</feature>
<evidence type="ECO:0000313" key="9">
    <source>
        <dbReference type="Proteomes" id="UP000176689"/>
    </source>
</evidence>
<keyword evidence="6" id="KW-0067">ATP-binding</keyword>
<feature type="domain" description="P-type ATPase A" evidence="7">
    <location>
        <begin position="109"/>
        <end position="208"/>
    </location>
</feature>
<comment type="caution">
    <text evidence="8">The sequence shown here is derived from an EMBL/GenBank/DDBJ whole genome shotgun (WGS) entry which is preliminary data.</text>
</comment>
<dbReference type="InterPro" id="IPR008250">
    <property type="entry name" value="ATPase_P-typ_transduc_dom_A_sf"/>
</dbReference>
<feature type="transmembrane region" description="Helical" evidence="6">
    <location>
        <begin position="250"/>
        <end position="271"/>
    </location>
</feature>
<keyword evidence="6" id="KW-1003">Cell membrane</keyword>
<dbReference type="NCBIfam" id="TIGR01512">
    <property type="entry name" value="ATPase-IB2_Cd"/>
    <property type="match status" value="1"/>
</dbReference>
<dbReference type="GO" id="GO:0005886">
    <property type="term" value="C:plasma membrane"/>
    <property type="evidence" value="ECO:0007669"/>
    <property type="project" value="UniProtKB-SubCell"/>
</dbReference>
<name>A0A1F6EBZ1_9BACT</name>
<dbReference type="GO" id="GO:0005524">
    <property type="term" value="F:ATP binding"/>
    <property type="evidence" value="ECO:0007669"/>
    <property type="project" value="UniProtKB-UniRule"/>
</dbReference>
<dbReference type="InterPro" id="IPR051014">
    <property type="entry name" value="Cation_Transport_ATPase_IB"/>
</dbReference>
<evidence type="ECO:0000259" key="7">
    <source>
        <dbReference type="Pfam" id="PF00122"/>
    </source>
</evidence>
<accession>A0A1F6EBZ1</accession>
<dbReference type="InterPro" id="IPR023214">
    <property type="entry name" value="HAD_sf"/>
</dbReference>
<dbReference type="InterPro" id="IPR036412">
    <property type="entry name" value="HAD-like_sf"/>
</dbReference>
<dbReference type="NCBIfam" id="TIGR01525">
    <property type="entry name" value="ATPase-IB_hvy"/>
    <property type="match status" value="1"/>
</dbReference>
<keyword evidence="5 6" id="KW-0472">Membrane</keyword>
<keyword evidence="6" id="KW-0547">Nucleotide-binding</keyword>
<dbReference type="InterPro" id="IPR059000">
    <property type="entry name" value="ATPase_P-type_domA"/>
</dbReference>
<dbReference type="InterPro" id="IPR027256">
    <property type="entry name" value="P-typ_ATPase_IB"/>
</dbReference>
<proteinExistence type="inferred from homology"/>
<dbReference type="GO" id="GO:0019829">
    <property type="term" value="F:ATPase-coupled monoatomic cation transmembrane transporter activity"/>
    <property type="evidence" value="ECO:0007669"/>
    <property type="project" value="InterPro"/>
</dbReference>
<dbReference type="SUPFAM" id="SSF81665">
    <property type="entry name" value="Calcium ATPase, transmembrane domain M"/>
    <property type="match status" value="1"/>
</dbReference>
<organism evidence="8 9">
    <name type="scientific">Candidatus Kaiserbacteria bacterium RIFCSPHIGHO2_12_FULL_53_13</name>
    <dbReference type="NCBI Taxonomy" id="1798502"/>
    <lineage>
        <taxon>Bacteria</taxon>
        <taxon>Candidatus Kaiseribacteriota</taxon>
    </lineage>
</organism>
<dbReference type="PANTHER" id="PTHR48085">
    <property type="entry name" value="CADMIUM/ZINC-TRANSPORTING ATPASE HMA2-RELATED"/>
    <property type="match status" value="1"/>
</dbReference>
<dbReference type="InterPro" id="IPR023299">
    <property type="entry name" value="ATPase_P-typ_cyto_dom_N"/>
</dbReference>
<dbReference type="Proteomes" id="UP000176689">
    <property type="component" value="Unassembled WGS sequence"/>
</dbReference>
<evidence type="ECO:0000256" key="5">
    <source>
        <dbReference type="ARBA" id="ARBA00023136"/>
    </source>
</evidence>
<evidence type="ECO:0000313" key="8">
    <source>
        <dbReference type="EMBL" id="OGG71195.1"/>
    </source>
</evidence>